<evidence type="ECO:0000256" key="2">
    <source>
        <dbReference type="SAM" id="Phobius"/>
    </source>
</evidence>
<dbReference type="Proteomes" id="UP000327039">
    <property type="component" value="Unassembled WGS sequence"/>
</dbReference>
<feature type="transmembrane region" description="Helical" evidence="2">
    <location>
        <begin position="27"/>
        <end position="52"/>
    </location>
</feature>
<dbReference type="RefSeq" id="WP_150418415.1">
    <property type="nucleotide sequence ID" value="NZ_VYRZ01000001.1"/>
</dbReference>
<protein>
    <submittedName>
        <fullName evidence="3">Uncharacterized protein</fullName>
    </submittedName>
</protein>
<reference evidence="4" key="1">
    <citation type="submission" date="2019-09" db="EMBL/GenBank/DDBJ databases">
        <title>Mumia zhuanghuii sp. nov. isolated from the intestinal contents of plateau pika (Ochotona curzoniae) in the Qinghai-Tibet plateau of China.</title>
        <authorList>
            <person name="Tian Z."/>
        </authorList>
    </citation>
    <scope>NUCLEOTIDE SEQUENCE [LARGE SCALE GENOMIC DNA]</scope>
    <source>
        <strain evidence="4">DSM 25564</strain>
    </source>
</reference>
<dbReference type="AlphaFoldDB" id="A0A5J5IUH2"/>
<dbReference type="InterPro" id="IPR045635">
    <property type="entry name" value="DUF6412"/>
</dbReference>
<name>A0A5J5IUH2_9MICO</name>
<keyword evidence="4" id="KW-1185">Reference proteome</keyword>
<organism evidence="3 4">
    <name type="scientific">Microbacterium radiodurans</name>
    <dbReference type="NCBI Taxonomy" id="661398"/>
    <lineage>
        <taxon>Bacteria</taxon>
        <taxon>Bacillati</taxon>
        <taxon>Actinomycetota</taxon>
        <taxon>Actinomycetes</taxon>
        <taxon>Micrococcales</taxon>
        <taxon>Microbacteriaceae</taxon>
        <taxon>Microbacterium</taxon>
    </lineage>
</organism>
<comment type="caution">
    <text evidence="3">The sequence shown here is derived from an EMBL/GenBank/DDBJ whole genome shotgun (WGS) entry which is preliminary data.</text>
</comment>
<feature type="region of interest" description="Disordered" evidence="1">
    <location>
        <begin position="48"/>
        <end position="93"/>
    </location>
</feature>
<sequence length="93" mass="9043">MIPSPLAAITLVLTVVGMLAPGDASSLLIAAAAAVLVVAAAALAVTTAASGTSARRGVHPRRSIDVSAPLDQSDPDAPGRRRPRAPGLAAAAA</sequence>
<gene>
    <name evidence="3" type="ORF">F6B42_04825</name>
</gene>
<evidence type="ECO:0000256" key="1">
    <source>
        <dbReference type="SAM" id="MobiDB-lite"/>
    </source>
</evidence>
<keyword evidence="2" id="KW-1133">Transmembrane helix</keyword>
<proteinExistence type="predicted"/>
<accession>A0A5J5IUH2</accession>
<dbReference type="Pfam" id="PF19950">
    <property type="entry name" value="DUF6412"/>
    <property type="match status" value="1"/>
</dbReference>
<evidence type="ECO:0000313" key="3">
    <source>
        <dbReference type="EMBL" id="KAA9089784.1"/>
    </source>
</evidence>
<evidence type="ECO:0000313" key="4">
    <source>
        <dbReference type="Proteomes" id="UP000327039"/>
    </source>
</evidence>
<dbReference type="EMBL" id="VYRZ01000001">
    <property type="protein sequence ID" value="KAA9089784.1"/>
    <property type="molecule type" value="Genomic_DNA"/>
</dbReference>
<keyword evidence="2" id="KW-0812">Transmembrane</keyword>
<keyword evidence="2" id="KW-0472">Membrane</keyword>